<feature type="domain" description="Amine oxidase" evidence="12">
    <location>
        <begin position="10"/>
        <end position="459"/>
    </location>
</feature>
<accession>A0A1Y1N1Y6</accession>
<keyword evidence="5 11" id="KW-0285">Flavoprotein</keyword>
<dbReference type="AlphaFoldDB" id="A0A1Y1N1Y6"/>
<evidence type="ECO:0000256" key="2">
    <source>
        <dbReference type="ARBA" id="ARBA00005073"/>
    </source>
</evidence>
<evidence type="ECO:0000256" key="5">
    <source>
        <dbReference type="ARBA" id="ARBA00022630"/>
    </source>
</evidence>
<dbReference type="SUPFAM" id="SSF54373">
    <property type="entry name" value="FAD-linked reductases, C-terminal domain"/>
    <property type="match status" value="1"/>
</dbReference>
<organism evidence="13">
    <name type="scientific">Photinus pyralis</name>
    <name type="common">Common eastern firefly</name>
    <name type="synonym">Lampyris pyralis</name>
    <dbReference type="NCBI Taxonomy" id="7054"/>
    <lineage>
        <taxon>Eukaryota</taxon>
        <taxon>Metazoa</taxon>
        <taxon>Ecdysozoa</taxon>
        <taxon>Arthropoda</taxon>
        <taxon>Hexapoda</taxon>
        <taxon>Insecta</taxon>
        <taxon>Pterygota</taxon>
        <taxon>Neoptera</taxon>
        <taxon>Endopterygota</taxon>
        <taxon>Coleoptera</taxon>
        <taxon>Polyphaga</taxon>
        <taxon>Elateriformia</taxon>
        <taxon>Elateroidea</taxon>
        <taxon>Lampyridae</taxon>
        <taxon>Lampyrinae</taxon>
        <taxon>Photinus</taxon>
    </lineage>
</organism>
<evidence type="ECO:0000313" key="13">
    <source>
        <dbReference type="EMBL" id="JAV91921.1"/>
    </source>
</evidence>
<dbReference type="EMBL" id="VVIM01001006">
    <property type="protein sequence ID" value="KAB0790620.1"/>
    <property type="molecule type" value="Genomic_DNA"/>
</dbReference>
<comment type="cofactor">
    <cofactor evidence="11">
        <name>FAD</name>
        <dbReference type="ChEBI" id="CHEBI:57692"/>
    </cofactor>
    <text evidence="11">Binds 1 FAD per subunit.</text>
</comment>
<keyword evidence="16" id="KW-1185">Reference proteome</keyword>
<dbReference type="GO" id="GO:0006782">
    <property type="term" value="P:protoporphyrinogen IX biosynthetic process"/>
    <property type="evidence" value="ECO:0007669"/>
    <property type="project" value="UniProtKB-UniRule"/>
</dbReference>
<dbReference type="InterPro" id="IPR036188">
    <property type="entry name" value="FAD/NAD-bd_sf"/>
</dbReference>
<keyword evidence="9 11" id="KW-0627">Porphyrin biosynthesis</keyword>
<dbReference type="EC" id="1.3.3.4" evidence="4 11"/>
<reference evidence="14 16" key="2">
    <citation type="journal article" date="2018" name="Elife">
        <title>Firefly genomes illuminate parallel origins of bioluminescence in beetles.</title>
        <authorList>
            <person name="Fallon T.R."/>
            <person name="Lower S.E."/>
            <person name="Chang C.H."/>
            <person name="Bessho-Uehara M."/>
            <person name="Martin G.J."/>
            <person name="Bewick A.J."/>
            <person name="Behringer M."/>
            <person name="Debat H.J."/>
            <person name="Wong I."/>
            <person name="Day J.C."/>
            <person name="Suvorov A."/>
            <person name="Silva C.J."/>
            <person name="Stanger-Hall K.F."/>
            <person name="Hall D.W."/>
            <person name="Schmitz R.J."/>
            <person name="Nelson D.R."/>
            <person name="Lewis S.M."/>
            <person name="Shigenobu S."/>
            <person name="Bybee S.M."/>
            <person name="Larracuente A.M."/>
            <person name="Oba Y."/>
            <person name="Weng J.K."/>
        </authorList>
    </citation>
    <scope>NUCLEOTIDE SEQUENCE [LARGE SCALE GENOMIC DNA]</scope>
    <source>
        <strain evidence="14">1611_PpyrPB1</strain>
        <tissue evidence="14">Whole body</tissue>
    </source>
</reference>
<dbReference type="FunFam" id="3.50.50.60:FF:000193">
    <property type="entry name" value="Protoporphyrinogen oxidase"/>
    <property type="match status" value="1"/>
</dbReference>
<dbReference type="NCBIfam" id="TIGR00562">
    <property type="entry name" value="proto_IX_ox"/>
    <property type="match status" value="1"/>
</dbReference>
<dbReference type="InterPro" id="IPR004572">
    <property type="entry name" value="Protoporphyrinogen_oxidase"/>
</dbReference>
<proteinExistence type="inferred from homology"/>
<gene>
    <name evidence="15" type="ORF">PPYR_05285</name>
    <name evidence="14" type="ORF">PPYR_14978</name>
</gene>
<comment type="catalytic activity">
    <reaction evidence="10 11">
        <text>protoporphyrinogen IX + 3 O2 = protoporphyrin IX + 3 H2O2</text>
        <dbReference type="Rhea" id="RHEA:25576"/>
        <dbReference type="ChEBI" id="CHEBI:15379"/>
        <dbReference type="ChEBI" id="CHEBI:16240"/>
        <dbReference type="ChEBI" id="CHEBI:57306"/>
        <dbReference type="ChEBI" id="CHEBI:57307"/>
        <dbReference type="EC" id="1.3.3.4"/>
    </reaction>
</comment>
<dbReference type="PANTHER" id="PTHR42923:SF3">
    <property type="entry name" value="PROTOPORPHYRINOGEN OXIDASE"/>
    <property type="match status" value="1"/>
</dbReference>
<reference evidence="14" key="3">
    <citation type="submission" date="2019-08" db="EMBL/GenBank/DDBJ databases">
        <authorList>
            <consortium name="Photinus pyralis genome working group"/>
            <person name="Fallon T.R."/>
            <person name="Sander Lower S.E."/>
            <person name="Weng J.-K."/>
        </authorList>
    </citation>
    <scope>NUCLEOTIDE SEQUENCE</scope>
    <source>
        <strain evidence="14">1611_PpyrPB1</strain>
        <tissue evidence="14">Whole body</tissue>
    </source>
</reference>
<evidence type="ECO:0000256" key="3">
    <source>
        <dbReference type="ARBA" id="ARBA00010551"/>
    </source>
</evidence>
<comment type="subcellular location">
    <subcellularLocation>
        <location evidence="11">Mitochondrion inner membrane</location>
    </subcellularLocation>
</comment>
<evidence type="ECO:0000256" key="9">
    <source>
        <dbReference type="ARBA" id="ARBA00023244"/>
    </source>
</evidence>
<evidence type="ECO:0000313" key="14">
    <source>
        <dbReference type="EMBL" id="KAB0790620.1"/>
    </source>
</evidence>
<evidence type="ECO:0000313" key="15">
    <source>
        <dbReference type="EMBL" id="KAB0800931.1"/>
    </source>
</evidence>
<dbReference type="OrthoDB" id="419752at2759"/>
<evidence type="ECO:0000256" key="6">
    <source>
        <dbReference type="ARBA" id="ARBA00022827"/>
    </source>
</evidence>
<dbReference type="GO" id="GO:0004729">
    <property type="term" value="F:oxygen-dependent protoporphyrinogen oxidase activity"/>
    <property type="evidence" value="ECO:0007669"/>
    <property type="project" value="UniProtKB-UniRule"/>
</dbReference>
<evidence type="ECO:0000256" key="10">
    <source>
        <dbReference type="ARBA" id="ARBA00047554"/>
    </source>
</evidence>
<dbReference type="FunCoup" id="A0A1Y1N1Y6">
    <property type="interactions" value="1219"/>
</dbReference>
<sequence length="464" mass="52490">MNKVILGGGLSGLSAAYYLRRKFPLQEITLLEGSSRTSGWIKSTKYDDFIFEQGPRTIRPQGVKGINTLKLIEELGLEDDIKFIPRNHPAALNRMIYVNGQLHTLPSSLLRILTKQPPFSKSLLNYLVREVGQPRKFIRSNDESIYDFVYRRFGKEIADYAISPLICGICAGNAKEISVKFLMENLFTHEQKYGSISKGLLYDFFNKSKEKPLLNSLSQRATREKWSVYFFKDGIETLPRRLRKFGEENNVNFMLNKLCTKIEIGNEVSLHTNTGEIIRADYLISSISPKTLGQLIVGHRDLNDLLVSIPCVSVCVVNLHFKNELLEQNGFGFLVPPKENIPILGVIFDSCCTNTKGSTNLTVMMGGYWFEKYFGKNPTRELLLDTALQQLNTILGIKQQPDLYQVSILQDCIPQYVVGHNDTVRKIHDYLQSKKLSLSLCGNSFSGVGINDCIYSAKTTIDNL</sequence>
<dbReference type="UniPathway" id="UPA00251">
    <property type="reaction ID" value="UER00324"/>
</dbReference>
<name>A0A1Y1N1Y6_PHOPY</name>
<evidence type="ECO:0000256" key="11">
    <source>
        <dbReference type="RuleBase" id="RU367069"/>
    </source>
</evidence>
<dbReference type="Gene3D" id="3.50.50.60">
    <property type="entry name" value="FAD/NAD(P)-binding domain"/>
    <property type="match status" value="1"/>
</dbReference>
<dbReference type="EMBL" id="VVIM01000003">
    <property type="protein sequence ID" value="KAB0800931.1"/>
    <property type="molecule type" value="Genomic_DNA"/>
</dbReference>
<dbReference type="EMBL" id="GEZM01015027">
    <property type="protein sequence ID" value="JAV91921.1"/>
    <property type="molecule type" value="Transcribed_RNA"/>
</dbReference>
<dbReference type="PANTHER" id="PTHR42923">
    <property type="entry name" value="PROTOPORPHYRINOGEN OXIDASE"/>
    <property type="match status" value="1"/>
</dbReference>
<comment type="function">
    <text evidence="1 11">Catalyzes the 6-electron oxidation of protoporphyrinogen-IX to form protoporphyrin-IX.</text>
</comment>
<dbReference type="InterPro" id="IPR002937">
    <property type="entry name" value="Amino_oxidase"/>
</dbReference>
<evidence type="ECO:0000259" key="12">
    <source>
        <dbReference type="Pfam" id="PF01593"/>
    </source>
</evidence>
<dbReference type="Proteomes" id="UP000327044">
    <property type="component" value="Unassembled WGS sequence"/>
</dbReference>
<dbReference type="Pfam" id="PF01593">
    <property type="entry name" value="Amino_oxidase"/>
    <property type="match status" value="1"/>
</dbReference>
<protein>
    <recommendedName>
        <fullName evidence="4 11">Protoporphyrinogen oxidase</fullName>
        <ecNumber evidence="4 11">1.3.3.4</ecNumber>
    </recommendedName>
</protein>
<reference evidence="13" key="1">
    <citation type="journal article" date="2016" name="Sci. Rep.">
        <title>Molecular characterization of firefly nuptial gifts: a multi-omics approach sheds light on postcopulatory sexual selection.</title>
        <authorList>
            <person name="Al-Wathiqui N."/>
            <person name="Fallon T.R."/>
            <person name="South A."/>
            <person name="Weng J.K."/>
            <person name="Lewis S.M."/>
        </authorList>
    </citation>
    <scope>NUCLEOTIDE SEQUENCE</scope>
</reference>
<comment type="pathway">
    <text evidence="2 11">Porphyrin-containing compound metabolism; protoporphyrin-IX biosynthesis; protoporphyrin-IX from protoporphyrinogen-IX: step 1/1.</text>
</comment>
<dbReference type="InParanoid" id="A0A1Y1N1Y6"/>
<dbReference type="InterPro" id="IPR050464">
    <property type="entry name" value="Zeta_carotene_desat/Oxidored"/>
</dbReference>
<keyword evidence="6 11" id="KW-0274">FAD</keyword>
<evidence type="ECO:0000313" key="16">
    <source>
        <dbReference type="Proteomes" id="UP000327044"/>
    </source>
</evidence>
<evidence type="ECO:0000256" key="4">
    <source>
        <dbReference type="ARBA" id="ARBA00012867"/>
    </source>
</evidence>
<evidence type="ECO:0000256" key="7">
    <source>
        <dbReference type="ARBA" id="ARBA00023002"/>
    </source>
</evidence>
<keyword evidence="8 11" id="KW-0350">Heme biosynthesis</keyword>
<evidence type="ECO:0000256" key="1">
    <source>
        <dbReference type="ARBA" id="ARBA00002600"/>
    </source>
</evidence>
<dbReference type="SUPFAM" id="SSF51905">
    <property type="entry name" value="FAD/NAD(P)-binding domain"/>
    <property type="match status" value="1"/>
</dbReference>
<keyword evidence="7 11" id="KW-0560">Oxidoreductase</keyword>
<dbReference type="GO" id="GO:0005743">
    <property type="term" value="C:mitochondrial inner membrane"/>
    <property type="evidence" value="ECO:0007669"/>
    <property type="project" value="UniProtKB-SubCell"/>
</dbReference>
<comment type="similarity">
    <text evidence="3 11">Belongs to the protoporphyrinogen/coproporphyrinogen oxidase family. Protoporphyrinogen oxidase subfamily.</text>
</comment>
<evidence type="ECO:0000256" key="8">
    <source>
        <dbReference type="ARBA" id="ARBA00023133"/>
    </source>
</evidence>